<reference evidence="4 5" key="1">
    <citation type="submission" date="2020-05" db="EMBL/GenBank/DDBJ databases">
        <authorList>
            <person name="Casaregola S."/>
            <person name="Devillers H."/>
            <person name="Grondin C."/>
        </authorList>
    </citation>
    <scope>NUCLEOTIDE SEQUENCE [LARGE SCALE GENOMIC DNA]</scope>
    <source>
        <strain evidence="4 5">CLIB 1767</strain>
    </source>
</reference>
<dbReference type="Pfam" id="PF10528">
    <property type="entry name" value="GLEYA"/>
    <property type="match status" value="1"/>
</dbReference>
<organism evidence="4 5">
    <name type="scientific">Maudiozyma barnettii</name>
    <dbReference type="NCBI Taxonomy" id="61262"/>
    <lineage>
        <taxon>Eukaryota</taxon>
        <taxon>Fungi</taxon>
        <taxon>Dikarya</taxon>
        <taxon>Ascomycota</taxon>
        <taxon>Saccharomycotina</taxon>
        <taxon>Saccharomycetes</taxon>
        <taxon>Saccharomycetales</taxon>
        <taxon>Saccharomycetaceae</taxon>
        <taxon>Maudiozyma</taxon>
    </lineage>
</organism>
<evidence type="ECO:0000259" key="3">
    <source>
        <dbReference type="PROSITE" id="PS51820"/>
    </source>
</evidence>
<dbReference type="InterPro" id="IPR018871">
    <property type="entry name" value="GLEYA_adhesin_domain"/>
</dbReference>
<sequence length="567" mass="60573">MWFIAFILVLYISIQCEASQSSGGGSGNSGGNSDSGIIESRPPLPLNCSPTYLEKRNGLTAKFYTYVYPEYANAMSDEDFIFGGYVNYAQYLGTVSSVEDVNFFHFYGTQHLVIQEGQINGFDITISNFTVEYDGYFIPKISGDYVFTIGQTDDASLIEIYSSDLGKCCPDYEDELTSILSLQYYNNPTIHNATITLIQDTYYKFKIVHFNRDAIAIQTISFTDPNGEVHDTFDGYVFDVTQFTCPPVLGSTNIEPSMIATETTVSNTDVFTTKVSTETVLGTTTDTPVFTSDEITITETFPVINNGSTTFVTLTETLPAVSIETTATSTGTENFGSLTLTETIFLTSNHTTETEIVTVEVPVPPNETTIVVTFTTTKVMTPISNDIATPSSGITFSLSSATTGETTQSEVEEEVVITDTITITYTSAIYVTPTKIESEIQPINGQETGGGSPGGGPGGGSGNSFDITVTATAVRGSGGSENGSSPTGPISAITTVNNFKGTPNAYNDLTSQGNLGPHSRTLAAVSRDPKSSGTAVVSLADANIGNNLSIESMASATIFLLLNYLLL</sequence>
<feature type="compositionally biased region" description="Gly residues" evidence="1">
    <location>
        <begin position="447"/>
        <end position="462"/>
    </location>
</feature>
<proteinExistence type="predicted"/>
<dbReference type="GeneID" id="64859559"/>
<evidence type="ECO:0000313" key="4">
    <source>
        <dbReference type="EMBL" id="CAB4256481.1"/>
    </source>
</evidence>
<feature type="domain" description="PA14" evidence="3">
    <location>
        <begin position="54"/>
        <end position="240"/>
    </location>
</feature>
<dbReference type="PROSITE" id="PS51820">
    <property type="entry name" value="PA14"/>
    <property type="match status" value="1"/>
</dbReference>
<dbReference type="OrthoDB" id="4070698at2759"/>
<name>A0A8H2VIS2_9SACH</name>
<feature type="chain" id="PRO_5034914778" description="PA14 domain-containing protein" evidence="2">
    <location>
        <begin position="19"/>
        <end position="567"/>
    </location>
</feature>
<accession>A0A8H2VIS2</accession>
<dbReference type="AlphaFoldDB" id="A0A8H2VIS2"/>
<keyword evidence="2" id="KW-0732">Signal</keyword>
<comment type="caution">
    <text evidence="4">The sequence shown here is derived from an EMBL/GenBank/DDBJ whole genome shotgun (WGS) entry which is preliminary data.</text>
</comment>
<feature type="region of interest" description="Disordered" evidence="1">
    <location>
        <begin position="440"/>
        <end position="466"/>
    </location>
</feature>
<keyword evidence="5" id="KW-1185">Reference proteome</keyword>
<feature type="signal peptide" evidence="2">
    <location>
        <begin position="1"/>
        <end position="18"/>
    </location>
</feature>
<dbReference type="EMBL" id="CAEFZW010000009">
    <property type="protein sequence ID" value="CAB4256481.1"/>
    <property type="molecule type" value="Genomic_DNA"/>
</dbReference>
<evidence type="ECO:0000256" key="1">
    <source>
        <dbReference type="SAM" id="MobiDB-lite"/>
    </source>
</evidence>
<protein>
    <recommendedName>
        <fullName evidence="3">PA14 domain-containing protein</fullName>
    </recommendedName>
</protein>
<dbReference type="InterPro" id="IPR037524">
    <property type="entry name" value="PA14/GLEYA"/>
</dbReference>
<dbReference type="Proteomes" id="UP000644660">
    <property type="component" value="Unassembled WGS sequence"/>
</dbReference>
<evidence type="ECO:0000256" key="2">
    <source>
        <dbReference type="SAM" id="SignalP"/>
    </source>
</evidence>
<dbReference type="Gene3D" id="2.60.120.1560">
    <property type="match status" value="1"/>
</dbReference>
<dbReference type="RefSeq" id="XP_041408325.1">
    <property type="nucleotide sequence ID" value="XM_041552391.1"/>
</dbReference>
<evidence type="ECO:0000313" key="5">
    <source>
        <dbReference type="Proteomes" id="UP000644660"/>
    </source>
</evidence>
<gene>
    <name evidence="4" type="ORF">KABA2_09S05676</name>
</gene>